<dbReference type="EMBL" id="RCBY01000237">
    <property type="protein sequence ID" value="RQH27638.1"/>
    <property type="molecule type" value="Genomic_DNA"/>
</dbReference>
<dbReference type="Proteomes" id="UP000269154">
    <property type="component" value="Unassembled WGS sequence"/>
</dbReference>
<sequence length="92" mass="10509">MRSTSIQFAATTPRFQIRLGELPSLLTHKDALVETDATPLLKQLDLPDQLQQIDRQLLEVSRACIGKTMGVHARSYQTEWEKPKMWSTEEAI</sequence>
<evidence type="ECO:0000313" key="2">
    <source>
        <dbReference type="Proteomes" id="UP000269154"/>
    </source>
</evidence>
<protein>
    <submittedName>
        <fullName evidence="1">Uncharacterized protein</fullName>
    </submittedName>
</protein>
<name>A0A3N6P539_9CYAN</name>
<dbReference type="AlphaFoldDB" id="A0A3N6P539"/>
<comment type="caution">
    <text evidence="1">The sequence shown here is derived from an EMBL/GenBank/DDBJ whole genome shotgun (WGS) entry which is preliminary data.</text>
</comment>
<proteinExistence type="predicted"/>
<accession>A0A3N6P539</accession>
<evidence type="ECO:0000313" key="1">
    <source>
        <dbReference type="EMBL" id="RQH27638.1"/>
    </source>
</evidence>
<reference evidence="1 2" key="1">
    <citation type="journal article" date="2018" name="ACS Chem. Biol.">
        <title>Ketoreductase domain dysfunction expands chemodiversity: malyngamide biosynthesis in the cyanobacterium Okeania hirsuta.</title>
        <authorList>
            <person name="Moss N.A."/>
            <person name="Leao T."/>
            <person name="Rankin M."/>
            <person name="McCullough T.M."/>
            <person name="Qu P."/>
            <person name="Korobeynikov A."/>
            <person name="Smith J.L."/>
            <person name="Gerwick L."/>
            <person name="Gerwick W.H."/>
        </authorList>
    </citation>
    <scope>NUCLEOTIDE SEQUENCE [LARGE SCALE GENOMIC DNA]</scope>
    <source>
        <strain evidence="1 2">PAB10Feb10-1</strain>
    </source>
</reference>
<organism evidence="1 2">
    <name type="scientific">Okeania hirsuta</name>
    <dbReference type="NCBI Taxonomy" id="1458930"/>
    <lineage>
        <taxon>Bacteria</taxon>
        <taxon>Bacillati</taxon>
        <taxon>Cyanobacteriota</taxon>
        <taxon>Cyanophyceae</taxon>
        <taxon>Oscillatoriophycideae</taxon>
        <taxon>Oscillatoriales</taxon>
        <taxon>Microcoleaceae</taxon>
        <taxon>Okeania</taxon>
    </lineage>
</organism>
<gene>
    <name evidence="1" type="ORF">D5R40_26830</name>
</gene>
<keyword evidence="2" id="KW-1185">Reference proteome</keyword>